<organism evidence="1 2">
    <name type="scientific">Necator americanus</name>
    <name type="common">Human hookworm</name>
    <dbReference type="NCBI Taxonomy" id="51031"/>
    <lineage>
        <taxon>Eukaryota</taxon>
        <taxon>Metazoa</taxon>
        <taxon>Ecdysozoa</taxon>
        <taxon>Nematoda</taxon>
        <taxon>Chromadorea</taxon>
        <taxon>Rhabditida</taxon>
        <taxon>Rhabditina</taxon>
        <taxon>Rhabditomorpha</taxon>
        <taxon>Strongyloidea</taxon>
        <taxon>Ancylostomatidae</taxon>
        <taxon>Bunostominae</taxon>
        <taxon>Necator</taxon>
    </lineage>
</organism>
<sequence>MDASSPNDTWPFGDKVMTDVFIASPSLPVPCNLPVEKRQSGAAIILLKNDTAIQMRGTGWLARSVGHV</sequence>
<accession>A0ABR1BHM0</accession>
<evidence type="ECO:0000313" key="2">
    <source>
        <dbReference type="Proteomes" id="UP001303046"/>
    </source>
</evidence>
<proteinExistence type="predicted"/>
<keyword evidence="2" id="KW-1185">Reference proteome</keyword>
<dbReference type="Proteomes" id="UP001303046">
    <property type="component" value="Unassembled WGS sequence"/>
</dbReference>
<name>A0ABR1BHM0_NECAM</name>
<reference evidence="1 2" key="1">
    <citation type="submission" date="2023-08" db="EMBL/GenBank/DDBJ databases">
        <title>A Necator americanus chromosomal reference genome.</title>
        <authorList>
            <person name="Ilik V."/>
            <person name="Petrzelkova K.J."/>
            <person name="Pardy F."/>
            <person name="Fuh T."/>
            <person name="Niatou-Singa F.S."/>
            <person name="Gouil Q."/>
            <person name="Baker L."/>
            <person name="Ritchie M.E."/>
            <person name="Jex A.R."/>
            <person name="Gazzola D."/>
            <person name="Li H."/>
            <person name="Toshio Fujiwara R."/>
            <person name="Zhan B."/>
            <person name="Aroian R.V."/>
            <person name="Pafco B."/>
            <person name="Schwarz E.M."/>
        </authorList>
    </citation>
    <scope>NUCLEOTIDE SEQUENCE [LARGE SCALE GENOMIC DNA]</scope>
    <source>
        <strain evidence="1 2">Aroian</strain>
        <tissue evidence="1">Whole animal</tissue>
    </source>
</reference>
<protein>
    <submittedName>
        <fullName evidence="1">Uncharacterized protein</fullName>
    </submittedName>
</protein>
<comment type="caution">
    <text evidence="1">The sequence shown here is derived from an EMBL/GenBank/DDBJ whole genome shotgun (WGS) entry which is preliminary data.</text>
</comment>
<evidence type="ECO:0000313" key="1">
    <source>
        <dbReference type="EMBL" id="KAK6726006.1"/>
    </source>
</evidence>
<dbReference type="EMBL" id="JAVFWL010000001">
    <property type="protein sequence ID" value="KAK6726006.1"/>
    <property type="molecule type" value="Genomic_DNA"/>
</dbReference>
<gene>
    <name evidence="1" type="primary">Necator_chrI.g490</name>
    <name evidence="1" type="ORF">RB195_004368</name>
</gene>